<reference evidence="2 3" key="1">
    <citation type="journal article" date="2012" name="BMC Genomics">
        <title>Tools to kill: Genome of one of the most destructive plant pathogenic fungi Macrophomina phaseolina.</title>
        <authorList>
            <person name="Islam M.S."/>
            <person name="Haque M.S."/>
            <person name="Islam M.M."/>
            <person name="Emdad E.M."/>
            <person name="Halim A."/>
            <person name="Hossen Q.M.M."/>
            <person name="Hossain M.Z."/>
            <person name="Ahmed B."/>
            <person name="Rahim S."/>
            <person name="Rahman M.S."/>
            <person name="Alam M.M."/>
            <person name="Hou S."/>
            <person name="Wan X."/>
            <person name="Saito J.A."/>
            <person name="Alam M."/>
        </authorList>
    </citation>
    <scope>NUCLEOTIDE SEQUENCE [LARGE SCALE GENOMIC DNA]</scope>
    <source>
        <strain evidence="2 3">MS6</strain>
    </source>
</reference>
<sequence length="108" mass="11903">MTTTTPSSVKGDDAANDTLVPEVLQLLKEKGVNMDKETGDALQKLLRTHSLRMQGLARGRDVARLAVREKTAQSAELQARIASLEAELETQRAVIANLNWQKETGQFE</sequence>
<dbReference type="VEuPathDB" id="FungiDB:MPH_00511"/>
<feature type="coiled-coil region" evidence="1">
    <location>
        <begin position="67"/>
        <end position="101"/>
    </location>
</feature>
<dbReference type="STRING" id="1126212.K2S5J8"/>
<gene>
    <name evidence="2" type="ORF">MPH_00511</name>
</gene>
<comment type="caution">
    <text evidence="2">The sequence shown here is derived from an EMBL/GenBank/DDBJ whole genome shotgun (WGS) entry which is preliminary data.</text>
</comment>
<organism evidence="2 3">
    <name type="scientific">Macrophomina phaseolina (strain MS6)</name>
    <name type="common">Charcoal rot fungus</name>
    <dbReference type="NCBI Taxonomy" id="1126212"/>
    <lineage>
        <taxon>Eukaryota</taxon>
        <taxon>Fungi</taxon>
        <taxon>Dikarya</taxon>
        <taxon>Ascomycota</taxon>
        <taxon>Pezizomycotina</taxon>
        <taxon>Dothideomycetes</taxon>
        <taxon>Dothideomycetes incertae sedis</taxon>
        <taxon>Botryosphaeriales</taxon>
        <taxon>Botryosphaeriaceae</taxon>
        <taxon>Macrophomina</taxon>
    </lineage>
</organism>
<proteinExistence type="predicted"/>
<dbReference type="EMBL" id="AHHD01000028">
    <property type="protein sequence ID" value="EKG22183.1"/>
    <property type="molecule type" value="Genomic_DNA"/>
</dbReference>
<dbReference type="OrthoDB" id="430051at2759"/>
<protein>
    <submittedName>
        <fullName evidence="2">Uncharacterized protein</fullName>
    </submittedName>
</protein>
<dbReference type="AlphaFoldDB" id="K2S5J8"/>
<accession>K2S5J8</accession>
<evidence type="ECO:0000256" key="1">
    <source>
        <dbReference type="SAM" id="Coils"/>
    </source>
</evidence>
<dbReference type="Proteomes" id="UP000007129">
    <property type="component" value="Unassembled WGS sequence"/>
</dbReference>
<evidence type="ECO:0000313" key="2">
    <source>
        <dbReference type="EMBL" id="EKG22183.1"/>
    </source>
</evidence>
<keyword evidence="1" id="KW-0175">Coiled coil</keyword>
<dbReference type="HOGENOM" id="CLU_2197452_0_0_1"/>
<evidence type="ECO:0000313" key="3">
    <source>
        <dbReference type="Proteomes" id="UP000007129"/>
    </source>
</evidence>
<dbReference type="InParanoid" id="K2S5J8"/>
<name>K2S5J8_MACPH</name>